<reference evidence="1" key="1">
    <citation type="journal article" date="2021" name="Proc. Natl. Acad. Sci. U.S.A.">
        <title>Global biogeography of chemosynthetic symbionts reveals both localized and globally distributed symbiont groups. .</title>
        <authorList>
            <person name="Osvatic J.T."/>
            <person name="Wilkins L.G.E."/>
            <person name="Leibrecht L."/>
            <person name="Leray M."/>
            <person name="Zauner S."/>
            <person name="Polzin J."/>
            <person name="Camacho Y."/>
            <person name="Gros O."/>
            <person name="van Gils J.A."/>
            <person name="Eisen J.A."/>
            <person name="Petersen J.M."/>
            <person name="Yuen B."/>
        </authorList>
    </citation>
    <scope>NUCLEOTIDE SEQUENCE</scope>
    <source>
        <strain evidence="1">MAGclacostrist064TRANS</strain>
    </source>
</reference>
<evidence type="ECO:0000313" key="1">
    <source>
        <dbReference type="EMBL" id="MCG7947335.1"/>
    </source>
</evidence>
<evidence type="ECO:0000313" key="2">
    <source>
        <dbReference type="Proteomes" id="UP000886667"/>
    </source>
</evidence>
<dbReference type="AlphaFoldDB" id="A0A9E4KD34"/>
<dbReference type="EMBL" id="JAEPCM010000466">
    <property type="protein sequence ID" value="MCG7947335.1"/>
    <property type="molecule type" value="Genomic_DNA"/>
</dbReference>
<organism evidence="1 2">
    <name type="scientific">Candidatus Thiodiazotropha taylori</name>
    <dbReference type="NCBI Taxonomy" id="2792791"/>
    <lineage>
        <taxon>Bacteria</taxon>
        <taxon>Pseudomonadati</taxon>
        <taxon>Pseudomonadota</taxon>
        <taxon>Gammaproteobacteria</taxon>
        <taxon>Chromatiales</taxon>
        <taxon>Sedimenticolaceae</taxon>
        <taxon>Candidatus Thiodiazotropha</taxon>
    </lineage>
</organism>
<protein>
    <submittedName>
        <fullName evidence="1">Uncharacterized protein</fullName>
    </submittedName>
</protein>
<proteinExistence type="predicted"/>
<sequence length="115" mass="12826">MSHEINKEGSVQDKLLLLLESTGSDIGRLSATCCQPNKSESMQALLSSYQMVSQPSEDDSYADRLIEFVENSGGIIGSMHVTCCTPDREVIYQRLLTKINQIFMLAWQLKGVSHE</sequence>
<name>A0A9E4KD34_9GAMM</name>
<gene>
    <name evidence="1" type="ORF">JAZ07_13405</name>
</gene>
<accession>A0A9E4KD34</accession>
<dbReference type="Proteomes" id="UP000886667">
    <property type="component" value="Unassembled WGS sequence"/>
</dbReference>
<comment type="caution">
    <text evidence="1">The sequence shown here is derived from an EMBL/GenBank/DDBJ whole genome shotgun (WGS) entry which is preliminary data.</text>
</comment>